<accession>A0AAW1X6Q4</accession>
<reference evidence="1 2" key="1">
    <citation type="journal article" date="2023" name="G3 (Bethesda)">
        <title>A chromosome-length genome assembly and annotation of blackberry (Rubus argutus, cv. 'Hillquist').</title>
        <authorList>
            <person name="Bruna T."/>
            <person name="Aryal R."/>
            <person name="Dudchenko O."/>
            <person name="Sargent D.J."/>
            <person name="Mead D."/>
            <person name="Buti M."/>
            <person name="Cavallini A."/>
            <person name="Hytonen T."/>
            <person name="Andres J."/>
            <person name="Pham M."/>
            <person name="Weisz D."/>
            <person name="Mascagni F."/>
            <person name="Usai G."/>
            <person name="Natali L."/>
            <person name="Bassil N."/>
            <person name="Fernandez G.E."/>
            <person name="Lomsadze A."/>
            <person name="Armour M."/>
            <person name="Olukolu B."/>
            <person name="Poorten T."/>
            <person name="Britton C."/>
            <person name="Davik J."/>
            <person name="Ashrafi H."/>
            <person name="Aiden E.L."/>
            <person name="Borodovsky M."/>
            <person name="Worthington M."/>
        </authorList>
    </citation>
    <scope>NUCLEOTIDE SEQUENCE [LARGE SCALE GENOMIC DNA]</scope>
    <source>
        <strain evidence="1">PI 553951</strain>
    </source>
</reference>
<organism evidence="1 2">
    <name type="scientific">Rubus argutus</name>
    <name type="common">Southern blackberry</name>
    <dbReference type="NCBI Taxonomy" id="59490"/>
    <lineage>
        <taxon>Eukaryota</taxon>
        <taxon>Viridiplantae</taxon>
        <taxon>Streptophyta</taxon>
        <taxon>Embryophyta</taxon>
        <taxon>Tracheophyta</taxon>
        <taxon>Spermatophyta</taxon>
        <taxon>Magnoliopsida</taxon>
        <taxon>eudicotyledons</taxon>
        <taxon>Gunneridae</taxon>
        <taxon>Pentapetalae</taxon>
        <taxon>rosids</taxon>
        <taxon>fabids</taxon>
        <taxon>Rosales</taxon>
        <taxon>Rosaceae</taxon>
        <taxon>Rosoideae</taxon>
        <taxon>Rosoideae incertae sedis</taxon>
        <taxon>Rubus</taxon>
    </lineage>
</organism>
<comment type="caution">
    <text evidence="1">The sequence shown here is derived from an EMBL/GenBank/DDBJ whole genome shotgun (WGS) entry which is preliminary data.</text>
</comment>
<dbReference type="Proteomes" id="UP001457282">
    <property type="component" value="Unassembled WGS sequence"/>
</dbReference>
<sequence length="98" mass="10642">MSATGCSDGICEITSRDLDTAVAWLLKRGFWAHRCWRRWILSFSGLSTSSRINHGGSEKLRGVAISAARSAGLGMSVVLGVNDAGKETWPDWDRCGLD</sequence>
<gene>
    <name evidence="1" type="ORF">M0R45_019316</name>
</gene>
<evidence type="ECO:0000313" key="1">
    <source>
        <dbReference type="EMBL" id="KAK9932065.1"/>
    </source>
</evidence>
<dbReference type="EMBL" id="JBEDUW010000004">
    <property type="protein sequence ID" value="KAK9932065.1"/>
    <property type="molecule type" value="Genomic_DNA"/>
</dbReference>
<proteinExistence type="predicted"/>
<evidence type="ECO:0000313" key="2">
    <source>
        <dbReference type="Proteomes" id="UP001457282"/>
    </source>
</evidence>
<dbReference type="AlphaFoldDB" id="A0AAW1X6Q4"/>
<name>A0AAW1X6Q4_RUBAR</name>
<protein>
    <submittedName>
        <fullName evidence="1">Uncharacterized protein</fullName>
    </submittedName>
</protein>
<keyword evidence="2" id="KW-1185">Reference proteome</keyword>